<evidence type="ECO:0000313" key="3">
    <source>
        <dbReference type="EMBL" id="AQQ70780.1"/>
    </source>
</evidence>
<reference evidence="4" key="1">
    <citation type="submission" date="2017-02" db="EMBL/GenBank/DDBJ databases">
        <title>Comparative genomics and description of representatives of a novel lineage of planctomycetes thriving in anoxic sediments.</title>
        <authorList>
            <person name="Spring S."/>
            <person name="Bunk B."/>
            <person name="Sproer C."/>
        </authorList>
    </citation>
    <scope>NUCLEOTIDE SEQUENCE [LARGE SCALE GENOMIC DNA]</scope>
    <source>
        <strain evidence="4">SM-Chi-D1</strain>
    </source>
</reference>
<dbReference type="SUPFAM" id="SSF55347">
    <property type="entry name" value="Glyceraldehyde-3-phosphate dehydrogenase-like, C-terminal domain"/>
    <property type="match status" value="1"/>
</dbReference>
<dbReference type="InterPro" id="IPR000683">
    <property type="entry name" value="Gfo/Idh/MocA-like_OxRdtase_N"/>
</dbReference>
<dbReference type="Pfam" id="PF19051">
    <property type="entry name" value="GFO_IDH_MocA_C2"/>
    <property type="match status" value="1"/>
</dbReference>
<protein>
    <submittedName>
        <fullName evidence="3">Putative oxidoreductase YvaA</fullName>
        <ecNumber evidence="3">1.-.-.-</ecNumber>
    </submittedName>
</protein>
<dbReference type="InterPro" id="IPR050463">
    <property type="entry name" value="Gfo/Idh/MocA_oxidrdct_glycsds"/>
</dbReference>
<name>A0A1Q2MDN4_9BACT</name>
<evidence type="ECO:0000259" key="1">
    <source>
        <dbReference type="Pfam" id="PF01408"/>
    </source>
</evidence>
<feature type="domain" description="Gfo/Idh/MocA-like oxidoreductase bacterial type C-terminal" evidence="2">
    <location>
        <begin position="204"/>
        <end position="270"/>
    </location>
</feature>
<evidence type="ECO:0000259" key="2">
    <source>
        <dbReference type="Pfam" id="PF19051"/>
    </source>
</evidence>
<dbReference type="Proteomes" id="UP000188181">
    <property type="component" value="Chromosome"/>
</dbReference>
<organism evidence="3 4">
    <name type="scientific">Limihaloglobus sulfuriphilus</name>
    <dbReference type="NCBI Taxonomy" id="1851148"/>
    <lineage>
        <taxon>Bacteria</taxon>
        <taxon>Pseudomonadati</taxon>
        <taxon>Planctomycetota</taxon>
        <taxon>Phycisphaerae</taxon>
        <taxon>Sedimentisphaerales</taxon>
        <taxon>Sedimentisphaeraceae</taxon>
        <taxon>Limihaloglobus</taxon>
    </lineage>
</organism>
<sequence precursor="true">MAKISRRNFVKSSAALGAFTFVPKHVLGANGQPSANNRPNIAIVGAGGKGKSDTKSASQESNIVAICDIDFERASETIKSFPKARKYHDWRIMFDEMDKEIDGVIISTPDHTHAVIAAEAIKRGKHVCVQKPLTHTVYESRYLTELARKHGVKTQMGNQGHCGEGIRLVCEWIWDGAVGDIREVHTWTDRPIWPQGEYVKLSEKPPALPDHIKWDLWLGPAPAVQYSPEIHPFKWRGFWDYGTGALGDMGCHVIDPVFEALKLGSPKSVEASSSRYNEISGPAASIVHYTFPKRGDMPEVVVHWYDGGLLPMRPETMELARRIGDNGVLFIGDKGILGCGCYGSSPRLIPETDMQAYERPEKTIPRVNPSPQIDWVRGIVDSSHVPCSNFEASGPLSEMVLLGNLAPRFRGDKLIWDSKNLKFTNNQEASKLVHKEYREGWSL</sequence>
<gene>
    <name evidence="3" type="primary">yvaA</name>
    <name evidence="3" type="ORF">SMSP2_01141</name>
</gene>
<dbReference type="PANTHER" id="PTHR43818">
    <property type="entry name" value="BCDNA.GH03377"/>
    <property type="match status" value="1"/>
</dbReference>
<dbReference type="InterPro" id="IPR043906">
    <property type="entry name" value="Gfo/Idh/MocA_OxRdtase_bact_C"/>
</dbReference>
<dbReference type="InterPro" id="IPR036291">
    <property type="entry name" value="NAD(P)-bd_dom_sf"/>
</dbReference>
<feature type="domain" description="Gfo/Idh/MocA-like oxidoreductase N-terminal" evidence="1">
    <location>
        <begin position="40"/>
        <end position="157"/>
    </location>
</feature>
<proteinExistence type="predicted"/>
<dbReference type="AlphaFoldDB" id="A0A1Q2MDN4"/>
<dbReference type="EC" id="1.-.-.-" evidence="3"/>
<dbReference type="SUPFAM" id="SSF51735">
    <property type="entry name" value="NAD(P)-binding Rossmann-fold domains"/>
    <property type="match status" value="1"/>
</dbReference>
<evidence type="ECO:0000313" key="4">
    <source>
        <dbReference type="Proteomes" id="UP000188181"/>
    </source>
</evidence>
<dbReference type="OrthoDB" id="255433at2"/>
<keyword evidence="4" id="KW-1185">Reference proteome</keyword>
<accession>A0A1Q2MDN4</accession>
<dbReference type="Gene3D" id="3.30.360.10">
    <property type="entry name" value="Dihydrodipicolinate Reductase, domain 2"/>
    <property type="match status" value="1"/>
</dbReference>
<dbReference type="PANTHER" id="PTHR43818:SF10">
    <property type="entry name" value="NADH-DEPENDENT DEHYDROGENASE-RELATED"/>
    <property type="match status" value="1"/>
</dbReference>
<dbReference type="STRING" id="1851148.SMSP2_01141"/>
<dbReference type="GO" id="GO:0016491">
    <property type="term" value="F:oxidoreductase activity"/>
    <property type="evidence" value="ECO:0007669"/>
    <property type="project" value="UniProtKB-KW"/>
</dbReference>
<dbReference type="GO" id="GO:0000166">
    <property type="term" value="F:nucleotide binding"/>
    <property type="evidence" value="ECO:0007669"/>
    <property type="project" value="InterPro"/>
</dbReference>
<dbReference type="Gene3D" id="3.40.50.720">
    <property type="entry name" value="NAD(P)-binding Rossmann-like Domain"/>
    <property type="match status" value="1"/>
</dbReference>
<dbReference type="Pfam" id="PF01408">
    <property type="entry name" value="GFO_IDH_MocA"/>
    <property type="match status" value="1"/>
</dbReference>
<dbReference type="EMBL" id="CP019646">
    <property type="protein sequence ID" value="AQQ70780.1"/>
    <property type="molecule type" value="Genomic_DNA"/>
</dbReference>
<dbReference type="RefSeq" id="WP_146683018.1">
    <property type="nucleotide sequence ID" value="NZ_CP019646.1"/>
</dbReference>
<dbReference type="InterPro" id="IPR006311">
    <property type="entry name" value="TAT_signal"/>
</dbReference>
<dbReference type="PROSITE" id="PS51318">
    <property type="entry name" value="TAT"/>
    <property type="match status" value="1"/>
</dbReference>
<keyword evidence="3" id="KW-0560">Oxidoreductase</keyword>
<dbReference type="KEGG" id="pbas:SMSP2_01141"/>